<dbReference type="Pfam" id="PF12729">
    <property type="entry name" value="4HB_MCP_1"/>
    <property type="match status" value="1"/>
</dbReference>
<protein>
    <submittedName>
        <fullName evidence="5">Methyl-accepting chemotaxis protein</fullName>
    </submittedName>
</protein>
<dbReference type="KEGG" id="apel:CA267_004765"/>
<comment type="similarity">
    <text evidence="2">Belongs to the methyl-accepting chemotaxis (MCP) protein family.</text>
</comment>
<dbReference type="InterPro" id="IPR024478">
    <property type="entry name" value="HlyB_4HB_MCP"/>
</dbReference>
<dbReference type="InterPro" id="IPR051310">
    <property type="entry name" value="MCP_chemotaxis"/>
</dbReference>
<evidence type="ECO:0000256" key="1">
    <source>
        <dbReference type="ARBA" id="ARBA00022500"/>
    </source>
</evidence>
<dbReference type="PANTHER" id="PTHR43531:SF11">
    <property type="entry name" value="METHYL-ACCEPTING CHEMOTAXIS PROTEIN 3"/>
    <property type="match status" value="1"/>
</dbReference>
<feature type="domain" description="HAMP" evidence="4">
    <location>
        <begin position="207"/>
        <end position="259"/>
    </location>
</feature>
<dbReference type="AlphaFoldDB" id="A0A6M4MBF7"/>
<keyword evidence="3" id="KW-1133">Transmembrane helix</keyword>
<organism evidence="5 6">
    <name type="scientific">Alteromonas pelagimontana</name>
    <dbReference type="NCBI Taxonomy" id="1858656"/>
    <lineage>
        <taxon>Bacteria</taxon>
        <taxon>Pseudomonadati</taxon>
        <taxon>Pseudomonadota</taxon>
        <taxon>Gammaproteobacteria</taxon>
        <taxon>Alteromonadales</taxon>
        <taxon>Alteromonadaceae</taxon>
        <taxon>Alteromonas/Salinimonas group</taxon>
        <taxon>Alteromonas</taxon>
    </lineage>
</organism>
<evidence type="ECO:0000256" key="3">
    <source>
        <dbReference type="SAM" id="Phobius"/>
    </source>
</evidence>
<evidence type="ECO:0000256" key="2">
    <source>
        <dbReference type="ARBA" id="ARBA00029447"/>
    </source>
</evidence>
<dbReference type="Pfam" id="PF00672">
    <property type="entry name" value="HAMP"/>
    <property type="match status" value="1"/>
</dbReference>
<dbReference type="InterPro" id="IPR003660">
    <property type="entry name" value="HAMP_dom"/>
</dbReference>
<evidence type="ECO:0000313" key="5">
    <source>
        <dbReference type="EMBL" id="QJR80138.1"/>
    </source>
</evidence>
<dbReference type="GO" id="GO:0004888">
    <property type="term" value="F:transmembrane signaling receptor activity"/>
    <property type="evidence" value="ECO:0007669"/>
    <property type="project" value="TreeGrafter"/>
</dbReference>
<dbReference type="PANTHER" id="PTHR43531">
    <property type="entry name" value="PROTEIN ICFG"/>
    <property type="match status" value="1"/>
</dbReference>
<dbReference type="SMART" id="SM00304">
    <property type="entry name" value="HAMP"/>
    <property type="match status" value="1"/>
</dbReference>
<reference evidence="6" key="1">
    <citation type="submission" date="2014-12" db="EMBL/GenBank/DDBJ databases">
        <title>Complete genome sequence of a multi-drug resistant Klebsiella pneumoniae.</title>
        <authorList>
            <person name="Hua X."/>
            <person name="Chen Q."/>
            <person name="Li X."/>
            <person name="Feng Y."/>
            <person name="Ruan Z."/>
            <person name="Yu Y."/>
        </authorList>
    </citation>
    <scope>NUCLEOTIDE SEQUENCE [LARGE SCALE GENOMIC DNA]</scope>
    <source>
        <strain evidence="6">5.12</strain>
    </source>
</reference>
<reference evidence="5 6" key="2">
    <citation type="submission" date="2020-04" db="EMBL/GenBank/DDBJ databases">
        <title>Complete genome sequence of Alteromonas pelagimontana 5.12T.</title>
        <authorList>
            <person name="Sinha R.K."/>
            <person name="Krishnan K.P."/>
            <person name="Kurian J.P."/>
        </authorList>
    </citation>
    <scope>NUCLEOTIDE SEQUENCE [LARGE SCALE GENOMIC DNA]</scope>
    <source>
        <strain evidence="5 6">5.12</strain>
    </source>
</reference>
<dbReference type="EMBL" id="CP052766">
    <property type="protein sequence ID" value="QJR80138.1"/>
    <property type="molecule type" value="Genomic_DNA"/>
</dbReference>
<dbReference type="Proteomes" id="UP000219285">
    <property type="component" value="Chromosome"/>
</dbReference>
<sequence length="356" mass="39417">MGKDLRLLFAFCLIGLIVLVVAALSIMRLSHLNDEISVVANHRVPALEASAGILTSFLNYRLQNSNILSATSAEERIEYERILTQAKTQLSDQLNRMSELAKAEEAKALTDALIRDISRFFALQVEQMTLLDTAGLDEALLMQNQEMKMLREAVTNDVRSLVDFQKQRIRDSDDQTNQVYDQSLMFLGIILLMSIVLVFLLATLFTKSILRPTRVALSAAESIANGDLTQPIEDDGDDELAQLVAALVQMQSNLRHAIEEIKESSDMLASTSEELSIVTQQSNNGINEQNQQLEMSVSAVTELTAAIAEVARNAVGTSKESENANQKASTGKMQVQNTISEVQAVLKKYGCNRYWT</sequence>
<evidence type="ECO:0000313" key="6">
    <source>
        <dbReference type="Proteomes" id="UP000219285"/>
    </source>
</evidence>
<feature type="transmembrane region" description="Helical" evidence="3">
    <location>
        <begin position="184"/>
        <end position="205"/>
    </location>
</feature>
<dbReference type="RefSeq" id="WP_083638321.1">
    <property type="nucleotide sequence ID" value="NZ_CP052766.1"/>
</dbReference>
<dbReference type="GO" id="GO:0005886">
    <property type="term" value="C:plasma membrane"/>
    <property type="evidence" value="ECO:0007669"/>
    <property type="project" value="TreeGrafter"/>
</dbReference>
<dbReference type="SUPFAM" id="SSF58104">
    <property type="entry name" value="Methyl-accepting chemotaxis protein (MCP) signaling domain"/>
    <property type="match status" value="1"/>
</dbReference>
<keyword evidence="1" id="KW-0145">Chemotaxis</keyword>
<dbReference type="PROSITE" id="PS50885">
    <property type="entry name" value="HAMP"/>
    <property type="match status" value="1"/>
</dbReference>
<dbReference type="Gene3D" id="1.10.287.950">
    <property type="entry name" value="Methyl-accepting chemotaxis protein"/>
    <property type="match status" value="1"/>
</dbReference>
<name>A0A6M4MBF7_9ALTE</name>
<evidence type="ECO:0000259" key="4">
    <source>
        <dbReference type="PROSITE" id="PS50885"/>
    </source>
</evidence>
<proteinExistence type="inferred from homology"/>
<gene>
    <name evidence="5" type="ORF">CA267_004765</name>
</gene>
<dbReference type="GO" id="GO:0007165">
    <property type="term" value="P:signal transduction"/>
    <property type="evidence" value="ECO:0007669"/>
    <property type="project" value="InterPro"/>
</dbReference>
<dbReference type="GO" id="GO:0006935">
    <property type="term" value="P:chemotaxis"/>
    <property type="evidence" value="ECO:0007669"/>
    <property type="project" value="UniProtKB-KW"/>
</dbReference>
<accession>A0A6M4MBF7</accession>
<keyword evidence="3" id="KW-0472">Membrane</keyword>
<dbReference type="OrthoDB" id="7054443at2"/>
<keyword evidence="6" id="KW-1185">Reference proteome</keyword>
<keyword evidence="3" id="KW-0812">Transmembrane</keyword>
<dbReference type="CDD" id="cd06225">
    <property type="entry name" value="HAMP"/>
    <property type="match status" value="1"/>
</dbReference>